<dbReference type="Gene3D" id="2.170.130.10">
    <property type="entry name" value="TonB-dependent receptor, plug domain"/>
    <property type="match status" value="1"/>
</dbReference>
<keyword evidence="7 17" id="KW-0732">Signal</keyword>
<keyword evidence="8" id="KW-0408">Iron</keyword>
<keyword evidence="21" id="KW-1185">Reference proteome</keyword>
<dbReference type="InterPro" id="IPR010105">
    <property type="entry name" value="TonB_sidphr_rcpt"/>
</dbReference>
<feature type="chain" id="PRO_5045294468" evidence="17">
    <location>
        <begin position="25"/>
        <end position="704"/>
    </location>
</feature>
<organism evidence="20 21">
    <name type="scientific">Psychromonas aquatilis</name>
    <dbReference type="NCBI Taxonomy" id="2005072"/>
    <lineage>
        <taxon>Bacteria</taxon>
        <taxon>Pseudomonadati</taxon>
        <taxon>Pseudomonadota</taxon>
        <taxon>Gammaproteobacteria</taxon>
        <taxon>Alteromonadales</taxon>
        <taxon>Psychromonadaceae</taxon>
        <taxon>Psychromonas</taxon>
    </lineage>
</organism>
<gene>
    <name evidence="20" type="ORF">V6256_14565</name>
</gene>
<feature type="domain" description="TonB-dependent receptor plug" evidence="19">
    <location>
        <begin position="58"/>
        <end position="154"/>
    </location>
</feature>
<evidence type="ECO:0000256" key="15">
    <source>
        <dbReference type="PROSITE-ProRule" id="PRU10144"/>
    </source>
</evidence>
<dbReference type="InterPro" id="IPR037066">
    <property type="entry name" value="Plug_dom_sf"/>
</dbReference>
<evidence type="ECO:0000256" key="12">
    <source>
        <dbReference type="ARBA" id="ARBA00023170"/>
    </source>
</evidence>
<evidence type="ECO:0000256" key="6">
    <source>
        <dbReference type="ARBA" id="ARBA00022692"/>
    </source>
</evidence>
<dbReference type="PANTHER" id="PTHR32552">
    <property type="entry name" value="FERRICHROME IRON RECEPTOR-RELATED"/>
    <property type="match status" value="1"/>
</dbReference>
<comment type="similarity">
    <text evidence="2 14 16">Belongs to the TonB-dependent receptor family.</text>
</comment>
<dbReference type="PROSITE" id="PS52016">
    <property type="entry name" value="TONB_DEPENDENT_REC_3"/>
    <property type="match status" value="1"/>
</dbReference>
<evidence type="ECO:0000259" key="19">
    <source>
        <dbReference type="Pfam" id="PF07715"/>
    </source>
</evidence>
<dbReference type="Gene3D" id="2.40.170.20">
    <property type="entry name" value="TonB-dependent receptor, beta-barrel domain"/>
    <property type="match status" value="1"/>
</dbReference>
<evidence type="ECO:0000256" key="3">
    <source>
        <dbReference type="ARBA" id="ARBA00022448"/>
    </source>
</evidence>
<evidence type="ECO:0000256" key="9">
    <source>
        <dbReference type="ARBA" id="ARBA00023065"/>
    </source>
</evidence>
<protein>
    <submittedName>
        <fullName evidence="20">TonB-dependent receptor</fullName>
    </submittedName>
</protein>
<evidence type="ECO:0000256" key="17">
    <source>
        <dbReference type="SAM" id="SignalP"/>
    </source>
</evidence>
<evidence type="ECO:0000313" key="20">
    <source>
        <dbReference type="EMBL" id="MEL0630828.1"/>
    </source>
</evidence>
<keyword evidence="10 16" id="KW-0798">TonB box</keyword>
<comment type="subcellular location">
    <subcellularLocation>
        <location evidence="1 14">Cell outer membrane</location>
        <topology evidence="1 14">Multi-pass membrane protein</topology>
    </subcellularLocation>
</comment>
<keyword evidence="11 14" id="KW-0472">Membrane</keyword>
<evidence type="ECO:0000256" key="8">
    <source>
        <dbReference type="ARBA" id="ARBA00023004"/>
    </source>
</evidence>
<dbReference type="InterPro" id="IPR012910">
    <property type="entry name" value="Plug_dom"/>
</dbReference>
<dbReference type="InterPro" id="IPR010917">
    <property type="entry name" value="TonB_rcpt_CS"/>
</dbReference>
<feature type="short sequence motif" description="TonB C-terminal box" evidence="15">
    <location>
        <begin position="687"/>
        <end position="704"/>
    </location>
</feature>
<comment type="caution">
    <text evidence="20">The sequence shown here is derived from an EMBL/GenBank/DDBJ whole genome shotgun (WGS) entry which is preliminary data.</text>
</comment>
<dbReference type="NCBIfam" id="TIGR01783">
    <property type="entry name" value="TonB-siderophor"/>
    <property type="match status" value="1"/>
</dbReference>
<keyword evidence="13 14" id="KW-0998">Cell outer membrane</keyword>
<dbReference type="InterPro" id="IPR039426">
    <property type="entry name" value="TonB-dep_rcpt-like"/>
</dbReference>
<feature type="domain" description="TonB-dependent receptor-like beta-barrel" evidence="18">
    <location>
        <begin position="240"/>
        <end position="673"/>
    </location>
</feature>
<evidence type="ECO:0000256" key="7">
    <source>
        <dbReference type="ARBA" id="ARBA00022729"/>
    </source>
</evidence>
<dbReference type="PROSITE" id="PS01156">
    <property type="entry name" value="TONB_DEPENDENT_REC_2"/>
    <property type="match status" value="1"/>
</dbReference>
<keyword evidence="12 20" id="KW-0675">Receptor</keyword>
<keyword evidence="9" id="KW-0406">Ion transport</keyword>
<reference evidence="20 21" key="1">
    <citation type="submission" date="2024-02" db="EMBL/GenBank/DDBJ databases">
        <title>Bacteria isolated from the canopy kelp, Nereocystis luetkeana.</title>
        <authorList>
            <person name="Pfister C.A."/>
            <person name="Younker I.T."/>
            <person name="Light S.H."/>
        </authorList>
    </citation>
    <scope>NUCLEOTIDE SEQUENCE [LARGE SCALE GENOMIC DNA]</scope>
    <source>
        <strain evidence="20 21">TI.1.05</strain>
    </source>
</reference>
<accession>A0ABU9GU33</accession>
<feature type="signal peptide" evidence="17">
    <location>
        <begin position="1"/>
        <end position="24"/>
    </location>
</feature>
<dbReference type="CDD" id="cd01347">
    <property type="entry name" value="ligand_gated_channel"/>
    <property type="match status" value="1"/>
</dbReference>
<evidence type="ECO:0000256" key="5">
    <source>
        <dbReference type="ARBA" id="ARBA00022496"/>
    </source>
</evidence>
<evidence type="ECO:0000259" key="18">
    <source>
        <dbReference type="Pfam" id="PF00593"/>
    </source>
</evidence>
<evidence type="ECO:0000256" key="2">
    <source>
        <dbReference type="ARBA" id="ARBA00009810"/>
    </source>
</evidence>
<evidence type="ECO:0000313" key="21">
    <source>
        <dbReference type="Proteomes" id="UP001369082"/>
    </source>
</evidence>
<dbReference type="SUPFAM" id="SSF56935">
    <property type="entry name" value="Porins"/>
    <property type="match status" value="1"/>
</dbReference>
<keyword evidence="3 14" id="KW-0813">Transport</keyword>
<dbReference type="Pfam" id="PF00593">
    <property type="entry name" value="TonB_dep_Rec_b-barrel"/>
    <property type="match status" value="1"/>
</dbReference>
<sequence length="704" mass="78749">MKFAINPVTHSLILMLGLTSYVSAEETATELDTLVIVGKQNSYLNPEVSTATKSNVDPKDTPLTVNVINQQFLQDIRAESLSDAYGYTTGLSQSGTNADSFSLRGIDTELSNIQVNGLPGLASRFGSPTTANVEKVEILKGPASITYGQVQPGGLMNIITKKPQEEAAVRYDISGNSYNTGVSDFAEDNSFTGTIDATGPLTEDKKWLYRLILSAEDTNSYRQDVDAQNYYLFPTLTYRPDTETEVTFGLEFQSENRVSDDGLAVLDYDINQIASIDTHYQSADDDDKDEGVVAFASYNTMVTDEFDITVDWRSVWHEDSYTTYESRDVNNDTDTVSVRDRHNENKRQYHTVDVRTTGSLWAGDVEHQVLAGINVGFERSDFKRETYATTDIDFYVPEDLTERDEDAYSLNHRVTDYMNYAAYLQDTIYLNETWTLMGGVRYTRQDIDFERRDTGATASSSSDAFVSQGGVVYHLSDATSLYVSYGESFNPNSIEDTDVNGDNFEPERGRQYEVGMKTDLFNNKANLSIAYFDIKKDNVVEENETTGEDELLGEVKSTGVEVELLMLPVENWQIKLGYAYVDARITDNPDENIEGNRTPGSALHDAYVWTKYNFPYKIADGIVGTTFGANYESARYTDEDSTDRVKLSGYMNVDLGVHYEINDYRASLNVENVFDKLYYTGGSGDSSIYAGDPRNITFSLSGKF</sequence>
<dbReference type="PANTHER" id="PTHR32552:SF68">
    <property type="entry name" value="FERRICHROME OUTER MEMBRANE TRANSPORTER_PHAGE RECEPTOR"/>
    <property type="match status" value="1"/>
</dbReference>
<keyword evidence="5" id="KW-0410">Iron transport</keyword>
<keyword evidence="6 14" id="KW-0812">Transmembrane</keyword>
<evidence type="ECO:0000256" key="4">
    <source>
        <dbReference type="ARBA" id="ARBA00022452"/>
    </source>
</evidence>
<dbReference type="EMBL" id="JBAKAZ010000095">
    <property type="protein sequence ID" value="MEL0630828.1"/>
    <property type="molecule type" value="Genomic_DNA"/>
</dbReference>
<dbReference type="InterPro" id="IPR000531">
    <property type="entry name" value="Beta-barrel_TonB"/>
</dbReference>
<evidence type="ECO:0000256" key="11">
    <source>
        <dbReference type="ARBA" id="ARBA00023136"/>
    </source>
</evidence>
<evidence type="ECO:0000256" key="13">
    <source>
        <dbReference type="ARBA" id="ARBA00023237"/>
    </source>
</evidence>
<dbReference type="RefSeq" id="WP_341598999.1">
    <property type="nucleotide sequence ID" value="NZ_JBAKAZ010000095.1"/>
</dbReference>
<keyword evidence="4 14" id="KW-1134">Transmembrane beta strand</keyword>
<dbReference type="Proteomes" id="UP001369082">
    <property type="component" value="Unassembled WGS sequence"/>
</dbReference>
<evidence type="ECO:0000256" key="14">
    <source>
        <dbReference type="PROSITE-ProRule" id="PRU01360"/>
    </source>
</evidence>
<evidence type="ECO:0000256" key="10">
    <source>
        <dbReference type="ARBA" id="ARBA00023077"/>
    </source>
</evidence>
<dbReference type="InterPro" id="IPR036942">
    <property type="entry name" value="Beta-barrel_TonB_sf"/>
</dbReference>
<dbReference type="Pfam" id="PF07715">
    <property type="entry name" value="Plug"/>
    <property type="match status" value="1"/>
</dbReference>
<name>A0ABU9GU33_9GAMM</name>
<proteinExistence type="inferred from homology"/>
<evidence type="ECO:0000256" key="16">
    <source>
        <dbReference type="RuleBase" id="RU003357"/>
    </source>
</evidence>
<evidence type="ECO:0000256" key="1">
    <source>
        <dbReference type="ARBA" id="ARBA00004571"/>
    </source>
</evidence>